<protein>
    <submittedName>
        <fullName evidence="2">Uncharacterized protein</fullName>
    </submittedName>
</protein>
<dbReference type="EMBL" id="ML769621">
    <property type="protein sequence ID" value="KAE9391529.1"/>
    <property type="molecule type" value="Genomic_DNA"/>
</dbReference>
<name>A0A6A4GZY8_9AGAR</name>
<evidence type="ECO:0000313" key="3">
    <source>
        <dbReference type="Proteomes" id="UP000799118"/>
    </source>
</evidence>
<reference evidence="2" key="1">
    <citation type="journal article" date="2019" name="Environ. Microbiol.">
        <title>Fungal ecological strategies reflected in gene transcription - a case study of two litter decomposers.</title>
        <authorList>
            <person name="Barbi F."/>
            <person name="Kohler A."/>
            <person name="Barry K."/>
            <person name="Baskaran P."/>
            <person name="Daum C."/>
            <person name="Fauchery L."/>
            <person name="Ihrmark K."/>
            <person name="Kuo A."/>
            <person name="LaButti K."/>
            <person name="Lipzen A."/>
            <person name="Morin E."/>
            <person name="Grigoriev I.V."/>
            <person name="Henrissat B."/>
            <person name="Lindahl B."/>
            <person name="Martin F."/>
        </authorList>
    </citation>
    <scope>NUCLEOTIDE SEQUENCE</scope>
    <source>
        <strain evidence="2">JB14</strain>
    </source>
</reference>
<accession>A0A6A4GZY8</accession>
<keyword evidence="3" id="KW-1185">Reference proteome</keyword>
<organism evidence="2 3">
    <name type="scientific">Gymnopus androsaceus JB14</name>
    <dbReference type="NCBI Taxonomy" id="1447944"/>
    <lineage>
        <taxon>Eukaryota</taxon>
        <taxon>Fungi</taxon>
        <taxon>Dikarya</taxon>
        <taxon>Basidiomycota</taxon>
        <taxon>Agaricomycotina</taxon>
        <taxon>Agaricomycetes</taxon>
        <taxon>Agaricomycetidae</taxon>
        <taxon>Agaricales</taxon>
        <taxon>Marasmiineae</taxon>
        <taxon>Omphalotaceae</taxon>
        <taxon>Gymnopus</taxon>
    </lineage>
</organism>
<sequence length="309" mass="35499">MSPTYLEITHSEFTKEDGSCRILCATSGESTGIDHPDVRITANVGIVEPRDRNGKGGLHLILYEPWVNDVKLEEFDEEELLSSNDPDRLHMILKQGSKKRECLSRSGIESVLTPCLRQYRASYFNNNSSTCLDYDAYCCNGSAHADIPEPFSLQAHLPGQIWDGSTLQDLKRKVNDSDSECGEDTEEEEKDDEYDEMNPHAHKKCKPKHQKALVERLLRWHHREHLEDPLRDFWPEYLILRDDSILAICKVHPINLTSPLDILPIIHERVGGDFAELWVSKVFTVIKRFDSEFPVKFRNNKPSAKCPRK</sequence>
<evidence type="ECO:0000256" key="1">
    <source>
        <dbReference type="SAM" id="MobiDB-lite"/>
    </source>
</evidence>
<feature type="compositionally biased region" description="Acidic residues" evidence="1">
    <location>
        <begin position="177"/>
        <end position="196"/>
    </location>
</feature>
<evidence type="ECO:0000313" key="2">
    <source>
        <dbReference type="EMBL" id="KAE9391529.1"/>
    </source>
</evidence>
<dbReference type="AlphaFoldDB" id="A0A6A4GZY8"/>
<gene>
    <name evidence="2" type="ORF">BT96DRAFT_945311</name>
</gene>
<proteinExistence type="predicted"/>
<feature type="region of interest" description="Disordered" evidence="1">
    <location>
        <begin position="173"/>
        <end position="202"/>
    </location>
</feature>
<dbReference type="Proteomes" id="UP000799118">
    <property type="component" value="Unassembled WGS sequence"/>
</dbReference>
<dbReference type="OrthoDB" id="5952536at2759"/>